<proteinExistence type="inferred from homology"/>
<dbReference type="PANTHER" id="PTHR30352">
    <property type="entry name" value="PYRUVATE FORMATE-LYASE-ACTIVATING ENZYME"/>
    <property type="match status" value="1"/>
</dbReference>
<dbReference type="GO" id="GO:0046872">
    <property type="term" value="F:metal ion binding"/>
    <property type="evidence" value="ECO:0007669"/>
    <property type="project" value="UniProtKB-KW"/>
</dbReference>
<dbReference type="GO" id="GO:0016491">
    <property type="term" value="F:oxidoreductase activity"/>
    <property type="evidence" value="ECO:0007669"/>
    <property type="project" value="UniProtKB-KW"/>
</dbReference>
<evidence type="ECO:0000256" key="5">
    <source>
        <dbReference type="ARBA" id="ARBA00022723"/>
    </source>
</evidence>
<dbReference type="CDD" id="cd01335">
    <property type="entry name" value="Radical_SAM"/>
    <property type="match status" value="1"/>
</dbReference>
<keyword evidence="4" id="KW-0949">S-adenosyl-L-methionine</keyword>
<evidence type="ECO:0000259" key="9">
    <source>
        <dbReference type="PROSITE" id="PS51918"/>
    </source>
</evidence>
<evidence type="ECO:0000256" key="8">
    <source>
        <dbReference type="ARBA" id="ARBA00023014"/>
    </source>
</evidence>
<dbReference type="InterPro" id="IPR007197">
    <property type="entry name" value="rSAM"/>
</dbReference>
<accession>A0A415E5L0</accession>
<keyword evidence="5" id="KW-0479">Metal-binding</keyword>
<dbReference type="NCBIfam" id="TIGR02494">
    <property type="entry name" value="PFLE_PFLC"/>
    <property type="match status" value="1"/>
</dbReference>
<dbReference type="SFLD" id="SFLDG01066">
    <property type="entry name" value="organic_radical-activating_enz"/>
    <property type="match status" value="1"/>
</dbReference>
<dbReference type="InterPro" id="IPR001989">
    <property type="entry name" value="Radical_activat_CS"/>
</dbReference>
<evidence type="ECO:0000256" key="4">
    <source>
        <dbReference type="ARBA" id="ARBA00022691"/>
    </source>
</evidence>
<dbReference type="RefSeq" id="WP_118333050.1">
    <property type="nucleotide sequence ID" value="NZ_AP025567.1"/>
</dbReference>
<dbReference type="GO" id="GO:0051539">
    <property type="term" value="F:4 iron, 4 sulfur cluster binding"/>
    <property type="evidence" value="ECO:0007669"/>
    <property type="project" value="UniProtKB-KW"/>
</dbReference>
<dbReference type="STRING" id="1776384.GCA_900086585_02256"/>
<keyword evidence="8" id="KW-0411">Iron-sulfur</keyword>
<protein>
    <submittedName>
        <fullName evidence="10">Glycyl-radical enzyme activating protein</fullName>
    </submittedName>
</protein>
<gene>
    <name evidence="10" type="ORF">DW099_00170</name>
</gene>
<comment type="caution">
    <text evidence="10">The sequence shown here is derived from an EMBL/GenBank/DDBJ whole genome shotgun (WGS) entry which is preliminary data.</text>
</comment>
<dbReference type="OrthoDB" id="9782387at2"/>
<dbReference type="Proteomes" id="UP000284841">
    <property type="component" value="Unassembled WGS sequence"/>
</dbReference>
<reference evidence="10 11" key="1">
    <citation type="submission" date="2018-08" db="EMBL/GenBank/DDBJ databases">
        <title>A genome reference for cultivated species of the human gut microbiota.</title>
        <authorList>
            <person name="Zou Y."/>
            <person name="Xue W."/>
            <person name="Luo G."/>
        </authorList>
    </citation>
    <scope>NUCLEOTIDE SEQUENCE [LARGE SCALE GENOMIC DNA]</scope>
    <source>
        <strain evidence="10 11">AM07-24</strain>
    </source>
</reference>
<comment type="cofactor">
    <cofactor evidence="1">
        <name>[4Fe-4S] cluster</name>
        <dbReference type="ChEBI" id="CHEBI:49883"/>
    </cofactor>
</comment>
<keyword evidence="6" id="KW-0560">Oxidoreductase</keyword>
<name>A0A415E5L0_9FIRM</name>
<dbReference type="InterPro" id="IPR034457">
    <property type="entry name" value="Organic_radical-activating"/>
</dbReference>
<comment type="similarity">
    <text evidence="2">Belongs to the organic radical-activating enzymes family.</text>
</comment>
<sequence>MTEFRERRGIVTDIQRYSIQDGPGIRTTVFLKGCPLRCGWCSNPETQKIEPEEMLDARTGKAVTVGREMAVCEVLDVVRRDKPFYDGSNGGLTLSGGEALLQPAFSEGLLWAAKEEGIHTTLMTCGYAKFDAVWPVFEQCDLILFDIKGMDEEKHRAHTGVSPLPIHENLEKLLAKGKAVIVRVPVIPDHNDNKDALQAIVNYASSAGVSSIEFLPYHRLGESKYQRLHRKYPWKGISQVNAADLSKIVNRLDAPKGIKLIVN</sequence>
<evidence type="ECO:0000256" key="1">
    <source>
        <dbReference type="ARBA" id="ARBA00001966"/>
    </source>
</evidence>
<feature type="domain" description="Radical SAM core" evidence="9">
    <location>
        <begin position="20"/>
        <end position="256"/>
    </location>
</feature>
<dbReference type="PANTHER" id="PTHR30352:SF4">
    <property type="entry name" value="PYRUVATE FORMATE-LYASE 2-ACTIVATING ENZYME"/>
    <property type="match status" value="1"/>
</dbReference>
<dbReference type="Pfam" id="PF04055">
    <property type="entry name" value="Radical_SAM"/>
    <property type="match status" value="1"/>
</dbReference>
<keyword evidence="3" id="KW-0004">4Fe-4S</keyword>
<dbReference type="PROSITE" id="PS01087">
    <property type="entry name" value="RADICAL_ACTIVATING"/>
    <property type="match status" value="1"/>
</dbReference>
<evidence type="ECO:0000313" key="10">
    <source>
        <dbReference type="EMBL" id="RHJ89028.1"/>
    </source>
</evidence>
<evidence type="ECO:0000256" key="6">
    <source>
        <dbReference type="ARBA" id="ARBA00023002"/>
    </source>
</evidence>
<dbReference type="PROSITE" id="PS51918">
    <property type="entry name" value="RADICAL_SAM"/>
    <property type="match status" value="1"/>
</dbReference>
<dbReference type="SUPFAM" id="SSF102114">
    <property type="entry name" value="Radical SAM enzymes"/>
    <property type="match status" value="1"/>
</dbReference>
<evidence type="ECO:0000256" key="2">
    <source>
        <dbReference type="ARBA" id="ARBA00009777"/>
    </source>
</evidence>
<dbReference type="EMBL" id="QRMS01000001">
    <property type="protein sequence ID" value="RHJ89028.1"/>
    <property type="molecule type" value="Genomic_DNA"/>
</dbReference>
<dbReference type="InterPro" id="IPR013785">
    <property type="entry name" value="Aldolase_TIM"/>
</dbReference>
<keyword evidence="7" id="KW-0408">Iron</keyword>
<organism evidence="10 11">
    <name type="scientific">Emergencia timonensis</name>
    <dbReference type="NCBI Taxonomy" id="1776384"/>
    <lineage>
        <taxon>Bacteria</taxon>
        <taxon>Bacillati</taxon>
        <taxon>Bacillota</taxon>
        <taxon>Clostridia</taxon>
        <taxon>Peptostreptococcales</taxon>
        <taxon>Anaerovoracaceae</taxon>
        <taxon>Emergencia</taxon>
    </lineage>
</organism>
<dbReference type="SFLD" id="SFLDS00029">
    <property type="entry name" value="Radical_SAM"/>
    <property type="match status" value="1"/>
</dbReference>
<dbReference type="AlphaFoldDB" id="A0A415E5L0"/>
<dbReference type="InterPro" id="IPR058240">
    <property type="entry name" value="rSAM_sf"/>
</dbReference>
<keyword evidence="11" id="KW-1185">Reference proteome</keyword>
<dbReference type="InterPro" id="IPR012839">
    <property type="entry name" value="Organic_radical_activase"/>
</dbReference>
<dbReference type="PIRSF" id="PIRSF000371">
    <property type="entry name" value="PFL_act_enz"/>
    <property type="match status" value="1"/>
</dbReference>
<evidence type="ECO:0000256" key="3">
    <source>
        <dbReference type="ARBA" id="ARBA00022485"/>
    </source>
</evidence>
<dbReference type="Gene3D" id="3.20.20.70">
    <property type="entry name" value="Aldolase class I"/>
    <property type="match status" value="1"/>
</dbReference>
<evidence type="ECO:0000313" key="11">
    <source>
        <dbReference type="Proteomes" id="UP000284841"/>
    </source>
</evidence>
<evidence type="ECO:0000256" key="7">
    <source>
        <dbReference type="ARBA" id="ARBA00023004"/>
    </source>
</evidence>